<keyword evidence="6" id="KW-1185">Reference proteome</keyword>
<evidence type="ECO:0000313" key="6">
    <source>
        <dbReference type="Proteomes" id="UP000294829"/>
    </source>
</evidence>
<organism evidence="5 6">
    <name type="scientific">Sapientia aquatica</name>
    <dbReference type="NCBI Taxonomy" id="1549640"/>
    <lineage>
        <taxon>Bacteria</taxon>
        <taxon>Pseudomonadati</taxon>
        <taxon>Pseudomonadota</taxon>
        <taxon>Betaproteobacteria</taxon>
        <taxon>Burkholderiales</taxon>
        <taxon>Oxalobacteraceae</taxon>
        <taxon>Sapientia</taxon>
    </lineage>
</organism>
<dbReference type="Pfam" id="PF00392">
    <property type="entry name" value="GntR"/>
    <property type="match status" value="1"/>
</dbReference>
<dbReference type="PANTHER" id="PTHR38445:SF7">
    <property type="entry name" value="GNTR-FAMILY TRANSCRIPTIONAL REGULATOR"/>
    <property type="match status" value="1"/>
</dbReference>
<evidence type="ECO:0000256" key="3">
    <source>
        <dbReference type="ARBA" id="ARBA00023163"/>
    </source>
</evidence>
<dbReference type="GO" id="GO:0003677">
    <property type="term" value="F:DNA binding"/>
    <property type="evidence" value="ECO:0007669"/>
    <property type="project" value="UniProtKB-KW"/>
</dbReference>
<reference evidence="5 6" key="1">
    <citation type="submission" date="2019-03" db="EMBL/GenBank/DDBJ databases">
        <title>Sapientia aquatica gen. nov., sp. nov., isolated from a crater lake.</title>
        <authorList>
            <person name="Felfoldi T."/>
            <person name="Szabo A."/>
            <person name="Toth E."/>
            <person name="Schumann P."/>
            <person name="Keki Z."/>
            <person name="Marialigeti K."/>
            <person name="Mathe I."/>
        </authorList>
    </citation>
    <scope>NUCLEOTIDE SEQUENCE [LARGE SCALE GENOMIC DNA]</scope>
    <source>
        <strain evidence="5 6">SA-152</strain>
    </source>
</reference>
<dbReference type="InterPro" id="IPR000524">
    <property type="entry name" value="Tscrpt_reg_HTH_GntR"/>
</dbReference>
<protein>
    <submittedName>
        <fullName evidence="5">GntR family transcriptional regulator</fullName>
    </submittedName>
</protein>
<evidence type="ECO:0000256" key="2">
    <source>
        <dbReference type="ARBA" id="ARBA00023125"/>
    </source>
</evidence>
<comment type="caution">
    <text evidence="5">The sequence shown here is derived from an EMBL/GenBank/DDBJ whole genome shotgun (WGS) entry which is preliminary data.</text>
</comment>
<gene>
    <name evidence="5" type="ORF">E2I14_13595</name>
</gene>
<sequence length="133" mass="14457">MPDPAIQLFSVTAGSTEPIYRQLVEQVTRLVASGTLQPGQSMPSVRELAGALAVNPMTISKAYSLLETSGVLERQRGIGMLIAQHSNNTRKIDRRIELLTPTLNKLIFEANQLELDADTVIAQLTSMLKGPAQ</sequence>
<accession>A0A4R5VYA3</accession>
<dbReference type="Proteomes" id="UP000294829">
    <property type="component" value="Unassembled WGS sequence"/>
</dbReference>
<keyword evidence="3" id="KW-0804">Transcription</keyword>
<feature type="domain" description="HTH gntR-type" evidence="4">
    <location>
        <begin position="17"/>
        <end position="85"/>
    </location>
</feature>
<keyword evidence="2" id="KW-0238">DNA-binding</keyword>
<evidence type="ECO:0000259" key="4">
    <source>
        <dbReference type="PROSITE" id="PS50949"/>
    </source>
</evidence>
<dbReference type="RefSeq" id="WP_133329439.1">
    <property type="nucleotide sequence ID" value="NZ_SMYL01000007.1"/>
</dbReference>
<dbReference type="PROSITE" id="PS50949">
    <property type="entry name" value="HTH_GNTR"/>
    <property type="match status" value="1"/>
</dbReference>
<evidence type="ECO:0000256" key="1">
    <source>
        <dbReference type="ARBA" id="ARBA00023015"/>
    </source>
</evidence>
<dbReference type="PANTHER" id="PTHR38445">
    <property type="entry name" value="HTH-TYPE TRANSCRIPTIONAL REPRESSOR YTRA"/>
    <property type="match status" value="1"/>
</dbReference>
<dbReference type="OrthoDB" id="5296437at2"/>
<dbReference type="SMART" id="SM00345">
    <property type="entry name" value="HTH_GNTR"/>
    <property type="match status" value="1"/>
</dbReference>
<dbReference type="AlphaFoldDB" id="A0A4R5VYA3"/>
<dbReference type="EMBL" id="SMYL01000007">
    <property type="protein sequence ID" value="TDK64475.1"/>
    <property type="molecule type" value="Genomic_DNA"/>
</dbReference>
<evidence type="ECO:0000313" key="5">
    <source>
        <dbReference type="EMBL" id="TDK64475.1"/>
    </source>
</evidence>
<dbReference type="Gene3D" id="1.10.10.10">
    <property type="entry name" value="Winged helix-like DNA-binding domain superfamily/Winged helix DNA-binding domain"/>
    <property type="match status" value="1"/>
</dbReference>
<proteinExistence type="predicted"/>
<name>A0A4R5VYA3_9BURK</name>
<dbReference type="InterPro" id="IPR036390">
    <property type="entry name" value="WH_DNA-bd_sf"/>
</dbReference>
<dbReference type="InterPro" id="IPR036388">
    <property type="entry name" value="WH-like_DNA-bd_sf"/>
</dbReference>
<dbReference type="SUPFAM" id="SSF46785">
    <property type="entry name" value="Winged helix' DNA-binding domain"/>
    <property type="match status" value="1"/>
</dbReference>
<dbReference type="GO" id="GO:0003700">
    <property type="term" value="F:DNA-binding transcription factor activity"/>
    <property type="evidence" value="ECO:0007669"/>
    <property type="project" value="InterPro"/>
</dbReference>
<dbReference type="CDD" id="cd07377">
    <property type="entry name" value="WHTH_GntR"/>
    <property type="match status" value="1"/>
</dbReference>
<keyword evidence="1" id="KW-0805">Transcription regulation</keyword>